<proteinExistence type="predicted"/>
<dbReference type="Proteomes" id="UP001186974">
    <property type="component" value="Unassembled WGS sequence"/>
</dbReference>
<accession>A0ACC3DTD7</accession>
<name>A0ACC3DTD7_9PEZI</name>
<reference evidence="1" key="1">
    <citation type="submission" date="2024-09" db="EMBL/GenBank/DDBJ databases">
        <title>Black Yeasts Isolated from many extreme environments.</title>
        <authorList>
            <person name="Coleine C."/>
            <person name="Stajich J.E."/>
            <person name="Selbmann L."/>
        </authorList>
    </citation>
    <scope>NUCLEOTIDE SEQUENCE</scope>
    <source>
        <strain evidence="1">CCFEE 5737</strain>
    </source>
</reference>
<feature type="non-terminal residue" evidence="1">
    <location>
        <position position="256"/>
    </location>
</feature>
<comment type="caution">
    <text evidence="1">The sequence shown here is derived from an EMBL/GenBank/DDBJ whole genome shotgun (WGS) entry which is preliminary data.</text>
</comment>
<keyword evidence="2" id="KW-1185">Reference proteome</keyword>
<evidence type="ECO:0000313" key="1">
    <source>
        <dbReference type="EMBL" id="KAK3079796.1"/>
    </source>
</evidence>
<protein>
    <submittedName>
        <fullName evidence="1">Uncharacterized protein</fullName>
    </submittedName>
</protein>
<sequence length="256" mass="27987">MWAPGRSSRTSSTNPSVTVPNASAAIHPPSVRDHKGGLTVAMWQPPPQPKSRLDYISRTSTMTSSTLIDFSDVVEIPNVEDPNVAGDEHQWFTSKALSASQSNTAPRSLHSELSRSRRHSMSSNQTNSTLAEQEQEMELKTLITAYIQVDAPQPAANEATDIILDLAPVNTASATGPLETQLLSLLTSIRSVEHSRPTIMAIDYARLQDRITVLEAETQGLQVRYHALQALRVNGLSNLLCIRDQLAASRHETTTI</sequence>
<dbReference type="EMBL" id="JAWDJW010000916">
    <property type="protein sequence ID" value="KAK3079796.1"/>
    <property type="molecule type" value="Genomic_DNA"/>
</dbReference>
<gene>
    <name evidence="1" type="ORF">LTS18_003891</name>
</gene>
<evidence type="ECO:0000313" key="2">
    <source>
        <dbReference type="Proteomes" id="UP001186974"/>
    </source>
</evidence>
<organism evidence="1 2">
    <name type="scientific">Coniosporium uncinatum</name>
    <dbReference type="NCBI Taxonomy" id="93489"/>
    <lineage>
        <taxon>Eukaryota</taxon>
        <taxon>Fungi</taxon>
        <taxon>Dikarya</taxon>
        <taxon>Ascomycota</taxon>
        <taxon>Pezizomycotina</taxon>
        <taxon>Dothideomycetes</taxon>
        <taxon>Dothideomycetes incertae sedis</taxon>
        <taxon>Coniosporium</taxon>
    </lineage>
</organism>